<protein>
    <submittedName>
        <fullName evidence="2">SDR family oxidoreductase</fullName>
        <ecNumber evidence="2">1.1.1.290</ecNumber>
    </submittedName>
</protein>
<dbReference type="Pfam" id="PF13460">
    <property type="entry name" value="NAD_binding_10"/>
    <property type="match status" value="1"/>
</dbReference>
<evidence type="ECO:0000313" key="3">
    <source>
        <dbReference type="Proteomes" id="UP001595692"/>
    </source>
</evidence>
<proteinExistence type="predicted"/>
<dbReference type="InterPro" id="IPR051783">
    <property type="entry name" value="NAD(P)-dependent_oxidoreduct"/>
</dbReference>
<dbReference type="PANTHER" id="PTHR48079:SF6">
    <property type="entry name" value="NAD(P)-BINDING DOMAIN-CONTAINING PROTEIN-RELATED"/>
    <property type="match status" value="1"/>
</dbReference>
<organism evidence="2 3">
    <name type="scientific">Pseudaeromonas sharmana</name>
    <dbReference type="NCBI Taxonomy" id="328412"/>
    <lineage>
        <taxon>Bacteria</taxon>
        <taxon>Pseudomonadati</taxon>
        <taxon>Pseudomonadota</taxon>
        <taxon>Gammaproteobacteria</taxon>
        <taxon>Aeromonadales</taxon>
        <taxon>Aeromonadaceae</taxon>
        <taxon>Pseudaeromonas</taxon>
    </lineage>
</organism>
<dbReference type="CDD" id="cd05266">
    <property type="entry name" value="SDR_a4"/>
    <property type="match status" value="1"/>
</dbReference>
<dbReference type="InterPro" id="IPR036291">
    <property type="entry name" value="NAD(P)-bd_dom_sf"/>
</dbReference>
<dbReference type="PANTHER" id="PTHR48079">
    <property type="entry name" value="PROTEIN YEEZ"/>
    <property type="match status" value="1"/>
</dbReference>
<evidence type="ECO:0000259" key="1">
    <source>
        <dbReference type="Pfam" id="PF13460"/>
    </source>
</evidence>
<accession>A0ABV8CJY2</accession>
<dbReference type="GO" id="GO:0033711">
    <property type="term" value="F:4-phosphoerythronate dehydrogenase activity"/>
    <property type="evidence" value="ECO:0007669"/>
    <property type="project" value="UniProtKB-EC"/>
</dbReference>
<reference evidence="3" key="1">
    <citation type="journal article" date="2019" name="Int. J. Syst. Evol. Microbiol.">
        <title>The Global Catalogue of Microorganisms (GCM) 10K type strain sequencing project: providing services to taxonomists for standard genome sequencing and annotation.</title>
        <authorList>
            <consortium name="The Broad Institute Genomics Platform"/>
            <consortium name="The Broad Institute Genome Sequencing Center for Infectious Disease"/>
            <person name="Wu L."/>
            <person name="Ma J."/>
        </authorList>
    </citation>
    <scope>NUCLEOTIDE SEQUENCE [LARGE SCALE GENOMIC DNA]</scope>
    <source>
        <strain evidence="3">CCUG 54939</strain>
    </source>
</reference>
<gene>
    <name evidence="2" type="ORF">ACFOSS_01880</name>
</gene>
<dbReference type="EMBL" id="JBHSAF010000001">
    <property type="protein sequence ID" value="MFC3912212.1"/>
    <property type="molecule type" value="Genomic_DNA"/>
</dbReference>
<keyword evidence="3" id="KW-1185">Reference proteome</keyword>
<dbReference type="Proteomes" id="UP001595692">
    <property type="component" value="Unassembled WGS sequence"/>
</dbReference>
<name>A0ABV8CJY2_9GAMM</name>
<dbReference type="RefSeq" id="WP_377150308.1">
    <property type="nucleotide sequence ID" value="NZ_JBHSAF010000001.1"/>
</dbReference>
<sequence>MRRIVLVGMGWLGAPLGVALMAKGYRVTGTTRSTDKATRLASSGAEVVVWQAEQGPLPLSLQGAELVITLPPSAVDDYPLRVEQLVQQAHRQGSRRVLLVSSTGVYGQQDEGLESVAPQPDSPRGACLLAAEQRLASGGMPWLIVRPAGLIGPGRHPARFLSGKVTSGGGAPVNLVHQEDVIRFITALLEQGQQNAIFNLCSPDHPTRRQFYVAACERQGLPLPVFADDVAQGKQIAGQHIVKVTGCAYHVSDLMQWLESVTE</sequence>
<dbReference type="Gene3D" id="3.40.50.720">
    <property type="entry name" value="NAD(P)-binding Rossmann-like Domain"/>
    <property type="match status" value="1"/>
</dbReference>
<evidence type="ECO:0000313" key="2">
    <source>
        <dbReference type="EMBL" id="MFC3912212.1"/>
    </source>
</evidence>
<dbReference type="SUPFAM" id="SSF51735">
    <property type="entry name" value="NAD(P)-binding Rossmann-fold domains"/>
    <property type="match status" value="1"/>
</dbReference>
<dbReference type="InterPro" id="IPR016040">
    <property type="entry name" value="NAD(P)-bd_dom"/>
</dbReference>
<dbReference type="EC" id="1.1.1.290" evidence="2"/>
<keyword evidence="2" id="KW-0560">Oxidoreductase</keyword>
<feature type="domain" description="NAD(P)-binding" evidence="1">
    <location>
        <begin position="12"/>
        <end position="191"/>
    </location>
</feature>
<comment type="caution">
    <text evidence="2">The sequence shown here is derived from an EMBL/GenBank/DDBJ whole genome shotgun (WGS) entry which is preliminary data.</text>
</comment>